<dbReference type="AlphaFoldDB" id="A0A0S3R2Z8"/>
<evidence type="ECO:0000313" key="1">
    <source>
        <dbReference type="EMBL" id="BAT75003.1"/>
    </source>
</evidence>
<reference evidence="1 2" key="1">
    <citation type="journal article" date="2015" name="Sci. Rep.">
        <title>The power of single molecule real-time sequencing technology in the de novo assembly of a eukaryotic genome.</title>
        <authorList>
            <person name="Sakai H."/>
            <person name="Naito K."/>
            <person name="Ogiso-Tanaka E."/>
            <person name="Takahashi Y."/>
            <person name="Iseki K."/>
            <person name="Muto C."/>
            <person name="Satou K."/>
            <person name="Teruya K."/>
            <person name="Shiroma A."/>
            <person name="Shimoji M."/>
            <person name="Hirano T."/>
            <person name="Itoh T."/>
            <person name="Kaga A."/>
            <person name="Tomooka N."/>
        </authorList>
    </citation>
    <scope>NUCLEOTIDE SEQUENCE [LARGE SCALE GENOMIC DNA]</scope>
    <source>
        <strain evidence="2">cv. Shumari</strain>
    </source>
</reference>
<evidence type="ECO:0000313" key="2">
    <source>
        <dbReference type="Proteomes" id="UP000291084"/>
    </source>
</evidence>
<protein>
    <submittedName>
        <fullName evidence="1">Uncharacterized protein</fullName>
    </submittedName>
</protein>
<sequence>MLIGSKLVHLATEWCIRFPGLRIRFLIVTFPYMMVVRGWRLKMVSRLDPSMTVTKAEDGGEWRMQTGGCRVCLKGVLKNILNYKKQNSKKGVYDAEEEEDDVLLCMKADSTMDMKSAEKISIPLNQLMKCEEGDKMQ</sequence>
<accession>A0A0S3R2Z8</accession>
<gene>
    <name evidence="1" type="primary">Vigan.01G279500</name>
    <name evidence="1" type="ORF">VIGAN_01279500</name>
</gene>
<dbReference type="EMBL" id="AP015034">
    <property type="protein sequence ID" value="BAT75003.1"/>
    <property type="molecule type" value="Genomic_DNA"/>
</dbReference>
<keyword evidence="2" id="KW-1185">Reference proteome</keyword>
<dbReference type="Proteomes" id="UP000291084">
    <property type="component" value="Chromosome 1"/>
</dbReference>
<organism evidence="1 2">
    <name type="scientific">Vigna angularis var. angularis</name>
    <dbReference type="NCBI Taxonomy" id="157739"/>
    <lineage>
        <taxon>Eukaryota</taxon>
        <taxon>Viridiplantae</taxon>
        <taxon>Streptophyta</taxon>
        <taxon>Embryophyta</taxon>
        <taxon>Tracheophyta</taxon>
        <taxon>Spermatophyta</taxon>
        <taxon>Magnoliopsida</taxon>
        <taxon>eudicotyledons</taxon>
        <taxon>Gunneridae</taxon>
        <taxon>Pentapetalae</taxon>
        <taxon>rosids</taxon>
        <taxon>fabids</taxon>
        <taxon>Fabales</taxon>
        <taxon>Fabaceae</taxon>
        <taxon>Papilionoideae</taxon>
        <taxon>50 kb inversion clade</taxon>
        <taxon>NPAAA clade</taxon>
        <taxon>indigoferoid/millettioid clade</taxon>
        <taxon>Phaseoleae</taxon>
        <taxon>Vigna</taxon>
    </lineage>
</organism>
<proteinExistence type="predicted"/>
<name>A0A0S3R2Z8_PHAAN</name>